<reference evidence="2 3" key="1">
    <citation type="submission" date="2019-03" db="EMBL/GenBank/DDBJ databases">
        <title>Rhodosporidium diobovatum UCD-FST 08-225 genome sequencing, assembly, and annotation.</title>
        <authorList>
            <person name="Fakankun I.U."/>
            <person name="Fristensky B."/>
            <person name="Levin D.B."/>
        </authorList>
    </citation>
    <scope>NUCLEOTIDE SEQUENCE [LARGE SCALE GENOMIC DNA]</scope>
    <source>
        <strain evidence="2 3">UCD-FST 08-225</strain>
    </source>
</reference>
<dbReference type="EMBL" id="SOZI01000011">
    <property type="protein sequence ID" value="TNY23493.1"/>
    <property type="molecule type" value="Genomic_DNA"/>
</dbReference>
<protein>
    <recommendedName>
        <fullName evidence="4">Nucleolus and neural progenitor protein-like N-terminal domain-containing protein</fullName>
    </recommendedName>
</protein>
<sequence>MSQTLSREPPKLQLDLPVDPAAPPPAFPGLVSSVRPLRRLAAQLADETALLRRFTYKHKNQHKGHGWWKRVVQVDRVANRALAEVQGWLADIGCSADKDDVGPLTREAVCAGLLRLPRVMLVVEKNLEVLLSTATILEQLVESRAFLAFALVVVALAARLHALFAALFDECGRTAATLLRLVESNGLMTSMSSKIQTLPRTLRRFLTLDASALPSAAPSLAPSASATRRDSPLPIGTLDELGAAVERKPPTPRATAASAAPQVPARLSDLKKSKVKRALVDEASSRESTPSSLFPFPLDASAATSAKVGPPASDFSAPSKPLKRPRREAAGEQPPPRVAVARVRDEAAAGASASLAGADETEKALKPKKKKKKRAGGDEIDAIFG</sequence>
<feature type="region of interest" description="Disordered" evidence="1">
    <location>
        <begin position="304"/>
        <end position="385"/>
    </location>
</feature>
<feature type="region of interest" description="Disordered" evidence="1">
    <location>
        <begin position="249"/>
        <end position="273"/>
    </location>
</feature>
<keyword evidence="3" id="KW-1185">Reference proteome</keyword>
<evidence type="ECO:0000256" key="1">
    <source>
        <dbReference type="SAM" id="MobiDB-lite"/>
    </source>
</evidence>
<dbReference type="STRING" id="5288.A0A5C5G2W6"/>
<gene>
    <name evidence="2" type="ORF">DMC30DRAFT_414178</name>
</gene>
<dbReference type="AlphaFoldDB" id="A0A5C5G2W6"/>
<organism evidence="2 3">
    <name type="scientific">Rhodotorula diobovata</name>
    <dbReference type="NCBI Taxonomy" id="5288"/>
    <lineage>
        <taxon>Eukaryota</taxon>
        <taxon>Fungi</taxon>
        <taxon>Dikarya</taxon>
        <taxon>Basidiomycota</taxon>
        <taxon>Pucciniomycotina</taxon>
        <taxon>Microbotryomycetes</taxon>
        <taxon>Sporidiobolales</taxon>
        <taxon>Sporidiobolaceae</taxon>
        <taxon>Rhodotorula</taxon>
    </lineage>
</organism>
<feature type="compositionally biased region" description="Low complexity" evidence="1">
    <location>
        <begin position="216"/>
        <end position="226"/>
    </location>
</feature>
<dbReference type="OrthoDB" id="114080at2759"/>
<feature type="compositionally biased region" description="Low complexity" evidence="1">
    <location>
        <begin position="348"/>
        <end position="358"/>
    </location>
</feature>
<accession>A0A5C5G2W6</accession>
<name>A0A5C5G2W6_9BASI</name>
<proteinExistence type="predicted"/>
<evidence type="ECO:0000313" key="3">
    <source>
        <dbReference type="Proteomes" id="UP000311382"/>
    </source>
</evidence>
<comment type="caution">
    <text evidence="2">The sequence shown here is derived from an EMBL/GenBank/DDBJ whole genome shotgun (WGS) entry which is preliminary data.</text>
</comment>
<evidence type="ECO:0008006" key="4">
    <source>
        <dbReference type="Google" id="ProtNLM"/>
    </source>
</evidence>
<dbReference type="Proteomes" id="UP000311382">
    <property type="component" value="Unassembled WGS sequence"/>
</dbReference>
<feature type="region of interest" description="Disordered" evidence="1">
    <location>
        <begin position="1"/>
        <end position="20"/>
    </location>
</feature>
<evidence type="ECO:0000313" key="2">
    <source>
        <dbReference type="EMBL" id="TNY23493.1"/>
    </source>
</evidence>
<feature type="region of interest" description="Disordered" evidence="1">
    <location>
        <begin position="216"/>
        <end position="236"/>
    </location>
</feature>
<feature type="compositionally biased region" description="Low complexity" evidence="1">
    <location>
        <begin position="253"/>
        <end position="266"/>
    </location>
</feature>